<dbReference type="InterPro" id="IPR036576">
    <property type="entry name" value="WRKY_dom_sf"/>
</dbReference>
<evidence type="ECO:0000313" key="9">
    <source>
        <dbReference type="Proteomes" id="UP001443914"/>
    </source>
</evidence>
<dbReference type="AlphaFoldDB" id="A0AAW1KDW6"/>
<dbReference type="GO" id="GO:0000976">
    <property type="term" value="F:transcription cis-regulatory region binding"/>
    <property type="evidence" value="ECO:0007669"/>
    <property type="project" value="TreeGrafter"/>
</dbReference>
<accession>A0AAW1KDW6</accession>
<evidence type="ECO:0000256" key="4">
    <source>
        <dbReference type="ARBA" id="ARBA00023163"/>
    </source>
</evidence>
<keyword evidence="4" id="KW-0804">Transcription</keyword>
<gene>
    <name evidence="8" type="ORF">RND81_06G246700</name>
</gene>
<dbReference type="Gene3D" id="2.20.25.80">
    <property type="entry name" value="WRKY domain"/>
    <property type="match status" value="1"/>
</dbReference>
<evidence type="ECO:0000259" key="7">
    <source>
        <dbReference type="PROSITE" id="PS50811"/>
    </source>
</evidence>
<evidence type="ECO:0000256" key="2">
    <source>
        <dbReference type="ARBA" id="ARBA00023015"/>
    </source>
</evidence>
<feature type="region of interest" description="Disordered" evidence="6">
    <location>
        <begin position="189"/>
        <end position="215"/>
    </location>
</feature>
<evidence type="ECO:0000256" key="3">
    <source>
        <dbReference type="ARBA" id="ARBA00023125"/>
    </source>
</evidence>
<evidence type="ECO:0000256" key="5">
    <source>
        <dbReference type="ARBA" id="ARBA00023242"/>
    </source>
</evidence>
<proteinExistence type="predicted"/>
<keyword evidence="2" id="KW-0805">Transcription regulation</keyword>
<dbReference type="SUPFAM" id="SSF118290">
    <property type="entry name" value="WRKY DNA-binding domain"/>
    <property type="match status" value="1"/>
</dbReference>
<name>A0AAW1KDW6_SAPOF</name>
<sequence length="269" mass="30735">MSELNFEISCDWDLQAIVKEGQTKVIGNIIDEMPFSYTWLDEVEDYYQNQENATLLLNESHQICTPNHQNNNIISSSNIILDDNSMECPIDEPSKKVEDVSYAKNSEMAPIRRRSKFKKTMVHQATSDRVSSDKWNWRKYGEKIIKGSPYPRSYYRCSNSGACLARKQVEQCSSDPNKFIITYIDEHTHPYPTRRPSQAGRNSRRFHASSNQSPLATSRAKSVLVVGKDDDTSSVGCVVEGNVCVPHEYDFGDEFFLGLDCLEMDVFNM</sequence>
<evidence type="ECO:0000256" key="6">
    <source>
        <dbReference type="SAM" id="MobiDB-lite"/>
    </source>
</evidence>
<dbReference type="GO" id="GO:0005634">
    <property type="term" value="C:nucleus"/>
    <property type="evidence" value="ECO:0007669"/>
    <property type="project" value="UniProtKB-SubCell"/>
</dbReference>
<comment type="caution">
    <text evidence="8">The sequence shown here is derived from an EMBL/GenBank/DDBJ whole genome shotgun (WGS) entry which is preliminary data.</text>
</comment>
<protein>
    <recommendedName>
        <fullName evidence="7">WRKY domain-containing protein</fullName>
    </recommendedName>
</protein>
<dbReference type="SMART" id="SM00774">
    <property type="entry name" value="WRKY"/>
    <property type="match status" value="1"/>
</dbReference>
<evidence type="ECO:0000256" key="1">
    <source>
        <dbReference type="ARBA" id="ARBA00004123"/>
    </source>
</evidence>
<dbReference type="GO" id="GO:0003700">
    <property type="term" value="F:DNA-binding transcription factor activity"/>
    <property type="evidence" value="ECO:0007669"/>
    <property type="project" value="InterPro"/>
</dbReference>
<feature type="domain" description="WRKY" evidence="7">
    <location>
        <begin position="126"/>
        <end position="192"/>
    </location>
</feature>
<dbReference type="PANTHER" id="PTHR32096:SF18">
    <property type="entry name" value="DISEASE RESISTANCE PROTEIN RRS1B-RELATED"/>
    <property type="match status" value="1"/>
</dbReference>
<dbReference type="Pfam" id="PF03106">
    <property type="entry name" value="WRKY"/>
    <property type="match status" value="1"/>
</dbReference>
<dbReference type="EMBL" id="JBDFQZ010000006">
    <property type="protein sequence ID" value="KAK9716631.1"/>
    <property type="molecule type" value="Genomic_DNA"/>
</dbReference>
<dbReference type="InterPro" id="IPR044810">
    <property type="entry name" value="WRKY_plant"/>
</dbReference>
<keyword evidence="9" id="KW-1185">Reference proteome</keyword>
<evidence type="ECO:0000313" key="8">
    <source>
        <dbReference type="EMBL" id="KAK9716631.1"/>
    </source>
</evidence>
<keyword evidence="5" id="KW-0539">Nucleus</keyword>
<dbReference type="PANTHER" id="PTHR32096">
    <property type="entry name" value="WRKY TRANSCRIPTION FACTOR 30-RELATED-RELATED"/>
    <property type="match status" value="1"/>
</dbReference>
<dbReference type="PROSITE" id="PS50811">
    <property type="entry name" value="WRKY"/>
    <property type="match status" value="1"/>
</dbReference>
<dbReference type="Proteomes" id="UP001443914">
    <property type="component" value="Unassembled WGS sequence"/>
</dbReference>
<reference evidence="8" key="1">
    <citation type="submission" date="2024-03" db="EMBL/GenBank/DDBJ databases">
        <title>WGS assembly of Saponaria officinalis var. Norfolk2.</title>
        <authorList>
            <person name="Jenkins J."/>
            <person name="Shu S."/>
            <person name="Grimwood J."/>
            <person name="Barry K."/>
            <person name="Goodstein D."/>
            <person name="Schmutz J."/>
            <person name="Leebens-Mack J."/>
            <person name="Osbourn A."/>
        </authorList>
    </citation>
    <scope>NUCLEOTIDE SEQUENCE [LARGE SCALE GENOMIC DNA]</scope>
    <source>
        <strain evidence="8">JIC</strain>
    </source>
</reference>
<keyword evidence="3" id="KW-0238">DNA-binding</keyword>
<organism evidence="8 9">
    <name type="scientific">Saponaria officinalis</name>
    <name type="common">Common soapwort</name>
    <name type="synonym">Lychnis saponaria</name>
    <dbReference type="NCBI Taxonomy" id="3572"/>
    <lineage>
        <taxon>Eukaryota</taxon>
        <taxon>Viridiplantae</taxon>
        <taxon>Streptophyta</taxon>
        <taxon>Embryophyta</taxon>
        <taxon>Tracheophyta</taxon>
        <taxon>Spermatophyta</taxon>
        <taxon>Magnoliopsida</taxon>
        <taxon>eudicotyledons</taxon>
        <taxon>Gunneridae</taxon>
        <taxon>Pentapetalae</taxon>
        <taxon>Caryophyllales</taxon>
        <taxon>Caryophyllaceae</taxon>
        <taxon>Caryophylleae</taxon>
        <taxon>Saponaria</taxon>
    </lineage>
</organism>
<comment type="subcellular location">
    <subcellularLocation>
        <location evidence="1">Nucleus</location>
    </subcellularLocation>
</comment>
<dbReference type="InterPro" id="IPR003657">
    <property type="entry name" value="WRKY_dom"/>
</dbReference>